<dbReference type="EMBL" id="BAABDL010000054">
    <property type="protein sequence ID" value="GAA4066249.1"/>
    <property type="molecule type" value="Genomic_DNA"/>
</dbReference>
<protein>
    <submittedName>
        <fullName evidence="1">Type IV pilus assembly protein PilM</fullName>
    </submittedName>
</protein>
<dbReference type="RefSeq" id="WP_344911139.1">
    <property type="nucleotide sequence ID" value="NZ_BAABDL010000054.1"/>
</dbReference>
<proteinExistence type="predicted"/>
<keyword evidence="2" id="KW-1185">Reference proteome</keyword>
<name>A0ABP7VGD1_9BACI</name>
<organism evidence="1 2">
    <name type="scientific">Amphibacillus indicireducens</name>
    <dbReference type="NCBI Taxonomy" id="1076330"/>
    <lineage>
        <taxon>Bacteria</taxon>
        <taxon>Bacillati</taxon>
        <taxon>Bacillota</taxon>
        <taxon>Bacilli</taxon>
        <taxon>Bacillales</taxon>
        <taxon>Bacillaceae</taxon>
        <taxon>Amphibacillus</taxon>
    </lineage>
</organism>
<dbReference type="Gene3D" id="3.30.1490.300">
    <property type="match status" value="1"/>
</dbReference>
<evidence type="ECO:0000313" key="2">
    <source>
        <dbReference type="Proteomes" id="UP001501734"/>
    </source>
</evidence>
<accession>A0ABP7VGD1</accession>
<evidence type="ECO:0000313" key="1">
    <source>
        <dbReference type="EMBL" id="GAA4066249.1"/>
    </source>
</evidence>
<dbReference type="InterPro" id="IPR005883">
    <property type="entry name" value="PilM"/>
</dbReference>
<sequence>MQLFKKEHVFILLTERTIRYLTWSGRNLNQNVDYGEVILDSLIIEDGRIVNLDLLKSMLNNLVEQKKWKRRNLSFIVPDNFVTMRQESIPKQLTDEEVNSYIKLHMEGSIRLPFKDPYLDYHLLEEGEETKQILLFAYPSERLKPFDQLFDDINLQPNVADISYLSLYRVYRKADLATKDEHLLMIQWNKYHLTMTVFHQDVPMFSRHVHFSQAPQGWQKNDQSKQLEWQSNLLTLPDFVEEQLLPIERFIDFYRYSIMNDDGQINQVLLTGDFPNQMMIEQQLNERFDLPIKKLTLPNDMPTELGVLYGLGLRGERFD</sequence>
<gene>
    <name evidence="1" type="primary">pilM</name>
    <name evidence="1" type="ORF">GCM10022410_10860</name>
</gene>
<dbReference type="Pfam" id="PF11104">
    <property type="entry name" value="PilM_2"/>
    <property type="match status" value="1"/>
</dbReference>
<comment type="caution">
    <text evidence="1">The sequence shown here is derived from an EMBL/GenBank/DDBJ whole genome shotgun (WGS) entry which is preliminary data.</text>
</comment>
<dbReference type="Gene3D" id="3.30.420.40">
    <property type="match status" value="2"/>
</dbReference>
<dbReference type="Proteomes" id="UP001501734">
    <property type="component" value="Unassembled WGS sequence"/>
</dbReference>
<reference evidence="2" key="1">
    <citation type="journal article" date="2019" name="Int. J. Syst. Evol. Microbiol.">
        <title>The Global Catalogue of Microorganisms (GCM) 10K type strain sequencing project: providing services to taxonomists for standard genome sequencing and annotation.</title>
        <authorList>
            <consortium name="The Broad Institute Genomics Platform"/>
            <consortium name="The Broad Institute Genome Sequencing Center for Infectious Disease"/>
            <person name="Wu L."/>
            <person name="Ma J."/>
        </authorList>
    </citation>
    <scope>NUCLEOTIDE SEQUENCE [LARGE SCALE GENOMIC DNA]</scope>
    <source>
        <strain evidence="2">JCM 17250</strain>
    </source>
</reference>